<evidence type="ECO:0000259" key="5">
    <source>
        <dbReference type="PROSITE" id="PS50931"/>
    </source>
</evidence>
<evidence type="ECO:0000313" key="6">
    <source>
        <dbReference type="EMBL" id="GIH41514.1"/>
    </source>
</evidence>
<gene>
    <name evidence="6" type="ORF">Mco01_45140</name>
</gene>
<dbReference type="Gene3D" id="1.10.10.10">
    <property type="entry name" value="Winged helix-like DNA-binding domain superfamily/Winged helix DNA-binding domain"/>
    <property type="match status" value="1"/>
</dbReference>
<evidence type="ECO:0000256" key="1">
    <source>
        <dbReference type="ARBA" id="ARBA00009437"/>
    </source>
</evidence>
<evidence type="ECO:0000313" key="7">
    <source>
        <dbReference type="Proteomes" id="UP000603904"/>
    </source>
</evidence>
<dbReference type="PRINTS" id="PR00039">
    <property type="entry name" value="HTHLYSR"/>
</dbReference>
<organism evidence="6 7">
    <name type="scientific">Microbispora corallina</name>
    <dbReference type="NCBI Taxonomy" id="83302"/>
    <lineage>
        <taxon>Bacteria</taxon>
        <taxon>Bacillati</taxon>
        <taxon>Actinomycetota</taxon>
        <taxon>Actinomycetes</taxon>
        <taxon>Streptosporangiales</taxon>
        <taxon>Streptosporangiaceae</taxon>
        <taxon>Microbispora</taxon>
    </lineage>
</organism>
<accession>A0ABQ4G387</accession>
<dbReference type="PANTHER" id="PTHR30346:SF28">
    <property type="entry name" value="HTH-TYPE TRANSCRIPTIONAL REGULATOR CYNR"/>
    <property type="match status" value="1"/>
</dbReference>
<dbReference type="InterPro" id="IPR036390">
    <property type="entry name" value="WH_DNA-bd_sf"/>
</dbReference>
<dbReference type="Gene3D" id="3.40.190.290">
    <property type="match status" value="1"/>
</dbReference>
<keyword evidence="3" id="KW-0238">DNA-binding</keyword>
<dbReference type="PROSITE" id="PS50931">
    <property type="entry name" value="HTH_LYSR"/>
    <property type="match status" value="1"/>
</dbReference>
<dbReference type="InterPro" id="IPR005119">
    <property type="entry name" value="LysR_subst-bd"/>
</dbReference>
<evidence type="ECO:0000256" key="3">
    <source>
        <dbReference type="ARBA" id="ARBA00023125"/>
    </source>
</evidence>
<feature type="domain" description="HTH lysR-type" evidence="5">
    <location>
        <begin position="1"/>
        <end position="58"/>
    </location>
</feature>
<dbReference type="RefSeq" id="WP_204058833.1">
    <property type="nucleotide sequence ID" value="NZ_BAAAGP010000038.1"/>
</dbReference>
<dbReference type="Pfam" id="PF03466">
    <property type="entry name" value="LysR_substrate"/>
    <property type="match status" value="1"/>
</dbReference>
<dbReference type="InterPro" id="IPR036388">
    <property type="entry name" value="WH-like_DNA-bd_sf"/>
</dbReference>
<comment type="similarity">
    <text evidence="1">Belongs to the LysR transcriptional regulatory family.</text>
</comment>
<sequence length="302" mass="32133">MELRHLEYFVAVAEELNFTRASRRLHVVQSGVSAAIRSLERELGVTLFDRTSQRVSLSDAGCVLLPEARAVLDAVRSAREAVQAAEDGLRGTIDIGTLTSLPLVDLPALLGRFHAEHPGVTMRLRIAPTGSAGLAQALVAGELDAAFVSLPGPLPGLAIRELAAVPLVLVVPADHPLAGEEAVPLARLSEEEFIDFPPGYGNRTVVDRAFAAAGVERRVRLEVADVATGSAYVRHGLGVAFLPEFVAPHDPDLRVLRTAGATLTWSLSVATSATRRPSAAVRAFLDLVDHHVLGQDAVRSPR</sequence>
<dbReference type="SUPFAM" id="SSF53850">
    <property type="entry name" value="Periplasmic binding protein-like II"/>
    <property type="match status" value="1"/>
</dbReference>
<dbReference type="Pfam" id="PF00126">
    <property type="entry name" value="HTH_1"/>
    <property type="match status" value="1"/>
</dbReference>
<comment type="caution">
    <text evidence="6">The sequence shown here is derived from an EMBL/GenBank/DDBJ whole genome shotgun (WGS) entry which is preliminary data.</text>
</comment>
<dbReference type="CDD" id="cd08436">
    <property type="entry name" value="PBP2_LTTR_like_3"/>
    <property type="match status" value="1"/>
</dbReference>
<keyword evidence="4" id="KW-0804">Transcription</keyword>
<dbReference type="PANTHER" id="PTHR30346">
    <property type="entry name" value="TRANSCRIPTIONAL DUAL REGULATOR HCAR-RELATED"/>
    <property type="match status" value="1"/>
</dbReference>
<evidence type="ECO:0000256" key="4">
    <source>
        <dbReference type="ARBA" id="ARBA00023163"/>
    </source>
</evidence>
<evidence type="ECO:0000256" key="2">
    <source>
        <dbReference type="ARBA" id="ARBA00023015"/>
    </source>
</evidence>
<name>A0ABQ4G387_9ACTN</name>
<dbReference type="EMBL" id="BOOC01000022">
    <property type="protein sequence ID" value="GIH41514.1"/>
    <property type="molecule type" value="Genomic_DNA"/>
</dbReference>
<dbReference type="Proteomes" id="UP000603904">
    <property type="component" value="Unassembled WGS sequence"/>
</dbReference>
<reference evidence="6 7" key="1">
    <citation type="submission" date="2021-01" db="EMBL/GenBank/DDBJ databases">
        <title>Whole genome shotgun sequence of Microbispora corallina NBRC 16416.</title>
        <authorList>
            <person name="Komaki H."/>
            <person name="Tamura T."/>
        </authorList>
    </citation>
    <scope>NUCLEOTIDE SEQUENCE [LARGE SCALE GENOMIC DNA]</scope>
    <source>
        <strain evidence="6 7">NBRC 16416</strain>
    </source>
</reference>
<dbReference type="InterPro" id="IPR000847">
    <property type="entry name" value="LysR_HTH_N"/>
</dbReference>
<protein>
    <submittedName>
        <fullName evidence="6">LysR family transcriptional regulator</fullName>
    </submittedName>
</protein>
<proteinExistence type="inferred from homology"/>
<keyword evidence="2" id="KW-0805">Transcription regulation</keyword>
<keyword evidence="7" id="KW-1185">Reference proteome</keyword>
<dbReference type="SUPFAM" id="SSF46785">
    <property type="entry name" value="Winged helix' DNA-binding domain"/>
    <property type="match status" value="1"/>
</dbReference>